<evidence type="ECO:0000256" key="2">
    <source>
        <dbReference type="ARBA" id="ARBA00022691"/>
    </source>
</evidence>
<proteinExistence type="predicted"/>
<dbReference type="PANTHER" id="PTHR32266:SF12">
    <property type="entry name" value="NICOTIANAMINE SYNTHASE 3"/>
    <property type="match status" value="1"/>
</dbReference>
<evidence type="ECO:0000313" key="4">
    <source>
        <dbReference type="Proteomes" id="UP001165492"/>
    </source>
</evidence>
<accession>A0ABS8HYD2</accession>
<protein>
    <recommendedName>
        <fullName evidence="5">Nicotianamine synthase</fullName>
    </recommendedName>
</protein>
<dbReference type="EMBL" id="JAJHJB010000046">
    <property type="protein sequence ID" value="MCC5468025.1"/>
    <property type="molecule type" value="Genomic_DNA"/>
</dbReference>
<name>A0ABS8HYD2_9FIRM</name>
<evidence type="ECO:0000313" key="3">
    <source>
        <dbReference type="EMBL" id="MCC5468025.1"/>
    </source>
</evidence>
<keyword evidence="1" id="KW-0808">Transferase</keyword>
<keyword evidence="2" id="KW-0949">S-adenosyl-L-methionine</keyword>
<dbReference type="Pfam" id="PF03059">
    <property type="entry name" value="NAS"/>
    <property type="match status" value="1"/>
</dbReference>
<keyword evidence="4" id="KW-1185">Reference proteome</keyword>
<sequence length="262" mass="30209">MKNKYELLLSLKLLEYEIKQLTIYSKECNECFDLLKNKLDYLCKFMTNDENLKQWNLWENHRDVRQHCERLRETSVKALCDMEKYQSLCTSNHKLDISEYFTSLSESVKSELEDFGIDRKSKVLFIGSGAFPISALTIANEIRAEVMCLDIDREALNLGEQVANISGLQSMVKFSNEKLRDVAFLKEATHIIVASLVKNKTEVLDELKGVIGLKTKILLRYGDGLKSVFNYPLDKKLSAEWVQTLNCQSKNIYDTIILEKAI</sequence>
<dbReference type="RefSeq" id="WP_229536936.1">
    <property type="nucleotide sequence ID" value="NZ_JAJHJB010000046.1"/>
</dbReference>
<dbReference type="Gene3D" id="3.40.50.150">
    <property type="entry name" value="Vaccinia Virus protein VP39"/>
    <property type="match status" value="1"/>
</dbReference>
<dbReference type="InterPro" id="IPR004298">
    <property type="entry name" value="Nicotian_synth"/>
</dbReference>
<organism evidence="3 4">
    <name type="scientific">Pelosinus baikalensis</name>
    <dbReference type="NCBI Taxonomy" id="2892015"/>
    <lineage>
        <taxon>Bacteria</taxon>
        <taxon>Bacillati</taxon>
        <taxon>Bacillota</taxon>
        <taxon>Negativicutes</taxon>
        <taxon>Selenomonadales</taxon>
        <taxon>Sporomusaceae</taxon>
        <taxon>Pelosinus</taxon>
    </lineage>
</organism>
<dbReference type="Proteomes" id="UP001165492">
    <property type="component" value="Unassembled WGS sequence"/>
</dbReference>
<comment type="caution">
    <text evidence="3">The sequence shown here is derived from an EMBL/GenBank/DDBJ whole genome shotgun (WGS) entry which is preliminary data.</text>
</comment>
<dbReference type="PANTHER" id="PTHR32266">
    <property type="entry name" value="NICOTIANAMINE SYNTHASE 3"/>
    <property type="match status" value="1"/>
</dbReference>
<reference evidence="3" key="1">
    <citation type="submission" date="2021-11" db="EMBL/GenBank/DDBJ databases">
        <title>Description of a new species Pelosinus isolated from the bottom sediments of Lake Baikal.</title>
        <authorList>
            <person name="Zakharyuk A."/>
        </authorList>
    </citation>
    <scope>NUCLEOTIDE SEQUENCE</scope>
    <source>
        <strain evidence="3">Bkl1</strain>
    </source>
</reference>
<dbReference type="SUPFAM" id="SSF53335">
    <property type="entry name" value="S-adenosyl-L-methionine-dependent methyltransferases"/>
    <property type="match status" value="1"/>
</dbReference>
<evidence type="ECO:0000256" key="1">
    <source>
        <dbReference type="ARBA" id="ARBA00022679"/>
    </source>
</evidence>
<evidence type="ECO:0008006" key="5">
    <source>
        <dbReference type="Google" id="ProtNLM"/>
    </source>
</evidence>
<gene>
    <name evidence="3" type="ORF">LMF89_22065</name>
</gene>
<dbReference type="InterPro" id="IPR029063">
    <property type="entry name" value="SAM-dependent_MTases_sf"/>
</dbReference>